<dbReference type="InterPro" id="IPR025526">
    <property type="entry name" value="DsrC-like_dom_sf"/>
</dbReference>
<protein>
    <submittedName>
        <fullName evidence="5">TusE/DsrC/DsvC family sulfur relay protein</fullName>
    </submittedName>
</protein>
<evidence type="ECO:0000313" key="5">
    <source>
        <dbReference type="EMBL" id="MDF9407700.1"/>
    </source>
</evidence>
<keyword evidence="3" id="KW-0963">Cytoplasm</keyword>
<keyword evidence="6" id="KW-1185">Reference proteome</keyword>
<dbReference type="GO" id="GO:0097163">
    <property type="term" value="F:sulfur carrier activity"/>
    <property type="evidence" value="ECO:0007669"/>
    <property type="project" value="TreeGrafter"/>
</dbReference>
<dbReference type="AlphaFoldDB" id="A0A9X4GYD3"/>
<accession>A0A9X4GYD3</accession>
<dbReference type="GO" id="GO:0005737">
    <property type="term" value="C:cytoplasm"/>
    <property type="evidence" value="ECO:0007669"/>
    <property type="project" value="UniProtKB-SubCell"/>
</dbReference>
<dbReference type="InterPro" id="IPR042072">
    <property type="entry name" value="DsrC-like_C"/>
</dbReference>
<dbReference type="InterPro" id="IPR043163">
    <property type="entry name" value="DsrC-like_N"/>
</dbReference>
<organism evidence="5 6">
    <name type="scientific">Pelotomaculum isophthalicicum JI</name>
    <dbReference type="NCBI Taxonomy" id="947010"/>
    <lineage>
        <taxon>Bacteria</taxon>
        <taxon>Bacillati</taxon>
        <taxon>Bacillota</taxon>
        <taxon>Clostridia</taxon>
        <taxon>Eubacteriales</taxon>
        <taxon>Desulfotomaculaceae</taxon>
        <taxon>Pelotomaculum</taxon>
    </lineage>
</organism>
<dbReference type="Proteomes" id="UP001154312">
    <property type="component" value="Unassembled WGS sequence"/>
</dbReference>
<evidence type="ECO:0000256" key="2">
    <source>
        <dbReference type="ARBA" id="ARBA00005718"/>
    </source>
</evidence>
<sequence>MSVLELNGVMVEIDEDGFLLDPASWSEDIARSLAASEGIDELNEEHWRVIAFLRNYYELNEVAPNLSTLCKEAGCTLKRIYQLFPAGPAKGACKLAGLPKPRGCI</sequence>
<gene>
    <name evidence="5" type="ORF">L7E55_04890</name>
</gene>
<evidence type="ECO:0000256" key="4">
    <source>
        <dbReference type="PIRSR" id="PIRSR006223-50"/>
    </source>
</evidence>
<dbReference type="Gene3D" id="3.30.1420.10">
    <property type="match status" value="1"/>
</dbReference>
<dbReference type="RefSeq" id="WP_277442938.1">
    <property type="nucleotide sequence ID" value="NZ_JAKOAV010000006.1"/>
</dbReference>
<dbReference type="GO" id="GO:0002143">
    <property type="term" value="P:tRNA wobble position uridine thiolation"/>
    <property type="evidence" value="ECO:0007669"/>
    <property type="project" value="TreeGrafter"/>
</dbReference>
<feature type="active site" description="Cysteine persulfide intermediate" evidence="4">
    <location>
        <position position="104"/>
    </location>
</feature>
<dbReference type="EMBL" id="JAKOAV010000006">
    <property type="protein sequence ID" value="MDF9407700.1"/>
    <property type="molecule type" value="Genomic_DNA"/>
</dbReference>
<dbReference type="Gene3D" id="1.10.10.370">
    <property type="entry name" value="DsrC-like protein, C-terminal domain"/>
    <property type="match status" value="1"/>
</dbReference>
<evidence type="ECO:0000256" key="3">
    <source>
        <dbReference type="ARBA" id="ARBA00022490"/>
    </source>
</evidence>
<evidence type="ECO:0000313" key="6">
    <source>
        <dbReference type="Proteomes" id="UP001154312"/>
    </source>
</evidence>
<dbReference type="PIRSF" id="PIRSF006223">
    <property type="entry name" value="DsrC_TusE"/>
    <property type="match status" value="1"/>
</dbReference>
<dbReference type="PANTHER" id="PTHR37010">
    <property type="entry name" value="SULFURTRANSFERASE TUSE"/>
    <property type="match status" value="1"/>
</dbReference>
<dbReference type="NCBIfam" id="TIGR03342">
    <property type="entry name" value="dsrC_tusE_dsvC"/>
    <property type="match status" value="1"/>
</dbReference>
<dbReference type="InterPro" id="IPR007453">
    <property type="entry name" value="DsrC/TusE"/>
</dbReference>
<proteinExistence type="inferred from homology"/>
<dbReference type="SUPFAM" id="SSF69721">
    <property type="entry name" value="DsrC, the gamma subunit of dissimilatory sulfite reductase"/>
    <property type="match status" value="1"/>
</dbReference>
<reference evidence="5" key="1">
    <citation type="submission" date="2022-02" db="EMBL/GenBank/DDBJ databases">
        <authorList>
            <person name="Leng L."/>
        </authorList>
    </citation>
    <scope>NUCLEOTIDE SEQUENCE</scope>
    <source>
        <strain evidence="5">JI</strain>
    </source>
</reference>
<dbReference type="Pfam" id="PF04358">
    <property type="entry name" value="DsrC"/>
    <property type="match status" value="1"/>
</dbReference>
<dbReference type="PANTHER" id="PTHR37010:SF1">
    <property type="entry name" value="SULFURTRANSFERASE TUSE"/>
    <property type="match status" value="1"/>
</dbReference>
<comment type="similarity">
    <text evidence="2">Belongs to the DsrC/TusE family.</text>
</comment>
<evidence type="ECO:0000256" key="1">
    <source>
        <dbReference type="ARBA" id="ARBA00004496"/>
    </source>
</evidence>
<name>A0A9X4GYD3_9FIRM</name>
<comment type="subcellular location">
    <subcellularLocation>
        <location evidence="1">Cytoplasm</location>
    </subcellularLocation>
</comment>
<comment type="caution">
    <text evidence="5">The sequence shown here is derived from an EMBL/GenBank/DDBJ whole genome shotgun (WGS) entry which is preliminary data.</text>
</comment>